<sequence>MPMLHGSHNLNHTQMTRTTPDPATSKVPPHPNGRPILDVSYKRSFTESSLEPAPLQSQVQTATKPQLSSASSLRFCNTCRE</sequence>
<name>A0A4Y2P6E5_ARAVE</name>
<reference evidence="2 3" key="1">
    <citation type="journal article" date="2019" name="Sci. Rep.">
        <title>Orb-weaving spider Araneus ventricosus genome elucidates the spidroin gene catalogue.</title>
        <authorList>
            <person name="Kono N."/>
            <person name="Nakamura H."/>
            <person name="Ohtoshi R."/>
            <person name="Moran D.A.P."/>
            <person name="Shinohara A."/>
            <person name="Yoshida Y."/>
            <person name="Fujiwara M."/>
            <person name="Mori M."/>
            <person name="Tomita M."/>
            <person name="Arakawa K."/>
        </authorList>
    </citation>
    <scope>NUCLEOTIDE SEQUENCE [LARGE SCALE GENOMIC DNA]</scope>
</reference>
<dbReference type="AlphaFoldDB" id="A0A4Y2P6E5"/>
<dbReference type="EMBL" id="BGPR01010686">
    <property type="protein sequence ID" value="GBN47478.1"/>
    <property type="molecule type" value="Genomic_DNA"/>
</dbReference>
<evidence type="ECO:0000256" key="1">
    <source>
        <dbReference type="SAM" id="MobiDB-lite"/>
    </source>
</evidence>
<comment type="caution">
    <text evidence="2">The sequence shown here is derived from an EMBL/GenBank/DDBJ whole genome shotgun (WGS) entry which is preliminary data.</text>
</comment>
<protein>
    <submittedName>
        <fullName evidence="2">Uncharacterized protein</fullName>
    </submittedName>
</protein>
<feature type="region of interest" description="Disordered" evidence="1">
    <location>
        <begin position="1"/>
        <end position="81"/>
    </location>
</feature>
<feature type="compositionally biased region" description="Polar residues" evidence="1">
    <location>
        <begin position="55"/>
        <end position="75"/>
    </location>
</feature>
<feature type="compositionally biased region" description="Polar residues" evidence="1">
    <location>
        <begin position="8"/>
        <end position="22"/>
    </location>
</feature>
<organism evidence="2 3">
    <name type="scientific">Araneus ventricosus</name>
    <name type="common">Orbweaver spider</name>
    <name type="synonym">Epeira ventricosa</name>
    <dbReference type="NCBI Taxonomy" id="182803"/>
    <lineage>
        <taxon>Eukaryota</taxon>
        <taxon>Metazoa</taxon>
        <taxon>Ecdysozoa</taxon>
        <taxon>Arthropoda</taxon>
        <taxon>Chelicerata</taxon>
        <taxon>Arachnida</taxon>
        <taxon>Araneae</taxon>
        <taxon>Araneomorphae</taxon>
        <taxon>Entelegynae</taxon>
        <taxon>Araneoidea</taxon>
        <taxon>Araneidae</taxon>
        <taxon>Araneus</taxon>
    </lineage>
</organism>
<keyword evidence="3" id="KW-1185">Reference proteome</keyword>
<dbReference type="Proteomes" id="UP000499080">
    <property type="component" value="Unassembled WGS sequence"/>
</dbReference>
<evidence type="ECO:0000313" key="2">
    <source>
        <dbReference type="EMBL" id="GBN47478.1"/>
    </source>
</evidence>
<gene>
    <name evidence="2" type="ORF">AVEN_30231_1</name>
</gene>
<accession>A0A4Y2P6E5</accession>
<evidence type="ECO:0000313" key="3">
    <source>
        <dbReference type="Proteomes" id="UP000499080"/>
    </source>
</evidence>
<proteinExistence type="predicted"/>